<dbReference type="PANTHER" id="PTHR23502">
    <property type="entry name" value="MAJOR FACILITATOR SUPERFAMILY"/>
    <property type="match status" value="1"/>
</dbReference>
<name>A0AA39LA98_SARSR</name>
<keyword evidence="2 5" id="KW-0812">Transmembrane</keyword>
<comment type="caution">
    <text evidence="6">The sequence shown here is derived from an EMBL/GenBank/DDBJ whole genome shotgun (WGS) entry which is preliminary data.</text>
</comment>
<sequence length="577" mass="63225">MNTPSTVFSSLSVTDLFFLFNNLLLIVFTLYSSSSLLDSFSGSTSLPSALPFQIPSTAFVTMATSTGTRFLCNLTIQAHRQRKEQSHRIARHPTTELALYSTTNDQASVGHSEDYVTLIPDPADWDAFDQDLNPRNWALKKKLMATILVTQISWLVQFASAIDASVLDGIEAKFNIGPYVSALTIGLFLIGFALGAPIAGPMSEATGRNPVYVLSLFCFLISTLISAVSNNLFWFLLARFAAGFFGSTPLVCAGGTISDLWSPRDQLIAFPLYAGAGRGLPQMTEWSTLITGTGLFLMIILFQPETYAPILLKWKTCLIIDNMKDDERNLLFPRRTYTSIGHDIKVFSQALWHAFSRPIIMAIAEPIVYILSINLSVVYLIVFTILPGYHTIFVDIYHFSPALCGATFYSLAVGMLFGVCLAMGLARYWSKRYAGPTLAGFDPEGRLDYAFLGAPAIAISLFWMGFTAREDITPWSPILASGLLGFGVLCVFLSSYMYIIHAFGRHAASGLVFITLVRYLVAGGMVVAGVGMFEHLGVRTTFAILGAVATLLIPVPFCLFSYGCKLRMMSVRSVGNL</sequence>
<evidence type="ECO:0008006" key="8">
    <source>
        <dbReference type="Google" id="ProtNLM"/>
    </source>
</evidence>
<accession>A0AA39LA98</accession>
<protein>
    <recommendedName>
        <fullName evidence="8">Major facilitator superfamily (MFS) profile domain-containing protein</fullName>
    </recommendedName>
</protein>
<feature type="transmembrane region" description="Helical" evidence="5">
    <location>
        <begin position="406"/>
        <end position="426"/>
    </location>
</feature>
<feature type="transmembrane region" description="Helical" evidence="5">
    <location>
        <begin position="286"/>
        <end position="303"/>
    </location>
</feature>
<dbReference type="Proteomes" id="UP001175261">
    <property type="component" value="Unassembled WGS sequence"/>
</dbReference>
<feature type="transmembrane region" description="Helical" evidence="5">
    <location>
        <begin position="367"/>
        <end position="386"/>
    </location>
</feature>
<evidence type="ECO:0000256" key="5">
    <source>
        <dbReference type="SAM" id="Phobius"/>
    </source>
</evidence>
<keyword evidence="3 5" id="KW-1133">Transmembrane helix</keyword>
<dbReference type="InterPro" id="IPR011701">
    <property type="entry name" value="MFS"/>
</dbReference>
<comment type="subcellular location">
    <subcellularLocation>
        <location evidence="1">Membrane</location>
        <topology evidence="1">Multi-pass membrane protein</topology>
    </subcellularLocation>
</comment>
<feature type="transmembrane region" description="Helical" evidence="5">
    <location>
        <begin position="179"/>
        <end position="199"/>
    </location>
</feature>
<dbReference type="InterPro" id="IPR036259">
    <property type="entry name" value="MFS_trans_sf"/>
</dbReference>
<feature type="transmembrane region" description="Helical" evidence="5">
    <location>
        <begin position="511"/>
        <end position="530"/>
    </location>
</feature>
<dbReference type="PANTHER" id="PTHR23502:SF47">
    <property type="entry name" value="MAJOR FACILITATOR SUPERFAMILY (MFS) PROFILE DOMAIN-CONTAINING PROTEIN-RELATED"/>
    <property type="match status" value="1"/>
</dbReference>
<evidence type="ECO:0000256" key="1">
    <source>
        <dbReference type="ARBA" id="ARBA00004141"/>
    </source>
</evidence>
<evidence type="ECO:0000313" key="6">
    <source>
        <dbReference type="EMBL" id="KAK0389838.1"/>
    </source>
</evidence>
<dbReference type="AlphaFoldDB" id="A0AA39LA98"/>
<evidence type="ECO:0000313" key="7">
    <source>
        <dbReference type="Proteomes" id="UP001175261"/>
    </source>
</evidence>
<dbReference type="SUPFAM" id="SSF103473">
    <property type="entry name" value="MFS general substrate transporter"/>
    <property type="match status" value="1"/>
</dbReference>
<feature type="transmembrane region" description="Helical" evidence="5">
    <location>
        <begin position="211"/>
        <end position="237"/>
    </location>
</feature>
<keyword evidence="7" id="KW-1185">Reference proteome</keyword>
<dbReference type="EMBL" id="JAPDFR010000002">
    <property type="protein sequence ID" value="KAK0389838.1"/>
    <property type="molecule type" value="Genomic_DNA"/>
</dbReference>
<dbReference type="GO" id="GO:0005886">
    <property type="term" value="C:plasma membrane"/>
    <property type="evidence" value="ECO:0007669"/>
    <property type="project" value="TreeGrafter"/>
</dbReference>
<organism evidence="6 7">
    <name type="scientific">Sarocladium strictum</name>
    <name type="common">Black bundle disease fungus</name>
    <name type="synonym">Acremonium strictum</name>
    <dbReference type="NCBI Taxonomy" id="5046"/>
    <lineage>
        <taxon>Eukaryota</taxon>
        <taxon>Fungi</taxon>
        <taxon>Dikarya</taxon>
        <taxon>Ascomycota</taxon>
        <taxon>Pezizomycotina</taxon>
        <taxon>Sordariomycetes</taxon>
        <taxon>Hypocreomycetidae</taxon>
        <taxon>Hypocreales</taxon>
        <taxon>Sarocladiaceae</taxon>
        <taxon>Sarocladium</taxon>
    </lineage>
</organism>
<dbReference type="Pfam" id="PF07690">
    <property type="entry name" value="MFS_1"/>
    <property type="match status" value="1"/>
</dbReference>
<feature type="transmembrane region" description="Helical" evidence="5">
    <location>
        <begin position="12"/>
        <end position="32"/>
    </location>
</feature>
<reference evidence="6" key="1">
    <citation type="submission" date="2022-10" db="EMBL/GenBank/DDBJ databases">
        <title>Determination and structural analysis of whole genome sequence of Sarocladium strictum F4-1.</title>
        <authorList>
            <person name="Hu L."/>
            <person name="Jiang Y."/>
        </authorList>
    </citation>
    <scope>NUCLEOTIDE SEQUENCE</scope>
    <source>
        <strain evidence="6">F4-1</strain>
    </source>
</reference>
<feature type="transmembrane region" description="Helical" evidence="5">
    <location>
        <begin position="542"/>
        <end position="562"/>
    </location>
</feature>
<proteinExistence type="predicted"/>
<evidence type="ECO:0000256" key="2">
    <source>
        <dbReference type="ARBA" id="ARBA00022692"/>
    </source>
</evidence>
<evidence type="ECO:0000256" key="4">
    <source>
        <dbReference type="ARBA" id="ARBA00023136"/>
    </source>
</evidence>
<dbReference type="Gene3D" id="1.20.1250.20">
    <property type="entry name" value="MFS general substrate transporter like domains"/>
    <property type="match status" value="1"/>
</dbReference>
<feature type="transmembrane region" description="Helical" evidence="5">
    <location>
        <begin position="52"/>
        <end position="72"/>
    </location>
</feature>
<dbReference type="GO" id="GO:0022857">
    <property type="term" value="F:transmembrane transporter activity"/>
    <property type="evidence" value="ECO:0007669"/>
    <property type="project" value="InterPro"/>
</dbReference>
<feature type="transmembrane region" description="Helical" evidence="5">
    <location>
        <begin position="447"/>
        <end position="466"/>
    </location>
</feature>
<gene>
    <name evidence="6" type="ORF">NLU13_3411</name>
</gene>
<evidence type="ECO:0000256" key="3">
    <source>
        <dbReference type="ARBA" id="ARBA00022989"/>
    </source>
</evidence>
<keyword evidence="4 5" id="KW-0472">Membrane</keyword>
<feature type="transmembrane region" description="Helical" evidence="5">
    <location>
        <begin position="478"/>
        <end position="499"/>
    </location>
</feature>